<dbReference type="EMBL" id="CP039375">
    <property type="protein sequence ID" value="QCD65630.1"/>
    <property type="molecule type" value="Genomic_DNA"/>
</dbReference>
<dbReference type="AlphaFoldDB" id="A0A4D6KBZ7"/>
<evidence type="ECO:0000313" key="2">
    <source>
        <dbReference type="EMBL" id="QCD65630.1"/>
    </source>
</evidence>
<protein>
    <submittedName>
        <fullName evidence="2">Uncharacterized protein</fullName>
    </submittedName>
</protein>
<evidence type="ECO:0000256" key="1">
    <source>
        <dbReference type="SAM" id="Phobius"/>
    </source>
</evidence>
<accession>A0A4D6KBZ7</accession>
<dbReference type="KEGG" id="halz:E5139_08270"/>
<dbReference type="Proteomes" id="UP000297053">
    <property type="component" value="Chromosome"/>
</dbReference>
<keyword evidence="1" id="KW-1133">Transmembrane helix</keyword>
<keyword evidence="1" id="KW-0812">Transmembrane</keyword>
<dbReference type="RefSeq" id="WP_015761995.1">
    <property type="nucleotide sequence ID" value="NZ_CP039375.1"/>
</dbReference>
<reference evidence="2 3" key="1">
    <citation type="submission" date="2019-04" db="EMBL/GenBank/DDBJ databases">
        <title>Complete genome sequence of Arthrobacter sp. ZXY-2 associated with effective atrazine degradation and salt adaptation.</title>
        <authorList>
            <person name="Zhao X."/>
        </authorList>
    </citation>
    <scope>NUCLEOTIDE SEQUENCE [LARGE SCALE GENOMIC DNA]</scope>
    <source>
        <strain evidence="3">ZP60</strain>
    </source>
</reference>
<sequence length="111" mass="12128">MSVYPVATLTGKQLQLSVSDTARSDEHSEASVEATLDDALERVAHGATVSIPGILFQRALTLAFTAVLTNGFSAGAYGVFAVVLRWLGFTPTERRLAETLLDRYRTRLSRR</sequence>
<organism evidence="2 3">
    <name type="scientific">Halomicrobium mukohataei</name>
    <dbReference type="NCBI Taxonomy" id="57705"/>
    <lineage>
        <taxon>Archaea</taxon>
        <taxon>Methanobacteriati</taxon>
        <taxon>Methanobacteriota</taxon>
        <taxon>Stenosarchaea group</taxon>
        <taxon>Halobacteria</taxon>
        <taxon>Halobacteriales</taxon>
        <taxon>Haloarculaceae</taxon>
        <taxon>Halomicrobium</taxon>
    </lineage>
</organism>
<feature type="transmembrane region" description="Helical" evidence="1">
    <location>
        <begin position="62"/>
        <end position="87"/>
    </location>
</feature>
<reference evidence="2 3" key="2">
    <citation type="submission" date="2019-04" db="EMBL/GenBank/DDBJ databases">
        <authorList>
            <person name="Yang S."/>
            <person name="Wei W."/>
        </authorList>
    </citation>
    <scope>NUCLEOTIDE SEQUENCE [LARGE SCALE GENOMIC DNA]</scope>
    <source>
        <strain evidence="3">ZP60</strain>
    </source>
</reference>
<keyword evidence="1" id="KW-0472">Membrane</keyword>
<proteinExistence type="predicted"/>
<evidence type="ECO:0000313" key="3">
    <source>
        <dbReference type="Proteomes" id="UP000297053"/>
    </source>
</evidence>
<name>A0A4D6KBZ7_9EURY</name>
<gene>
    <name evidence="2" type="ORF">E5139_08270</name>
</gene>
<dbReference type="GeneID" id="42178924"/>